<comment type="caution">
    <text evidence="2">The sequence shown here is derived from an EMBL/GenBank/DDBJ whole genome shotgun (WGS) entry which is preliminary data.</text>
</comment>
<gene>
    <name evidence="2" type="ORF">V6N11_081385</name>
</gene>
<sequence length="107" mass="12037">MPSVSLTPSTHYISRTCPTTFLTLLFLLSFAFITFSEKLSLSTAMTTSSLSLAEGQPGRFSSTTIKERYHTIVAAKNKWELQGFFLDDSLENYGLEPIIYKRLDDLS</sequence>
<keyword evidence="1" id="KW-0812">Transmembrane</keyword>
<evidence type="ECO:0000313" key="2">
    <source>
        <dbReference type="EMBL" id="KAK9000904.1"/>
    </source>
</evidence>
<dbReference type="EMBL" id="JBBPBN010000037">
    <property type="protein sequence ID" value="KAK9000904.1"/>
    <property type="molecule type" value="Genomic_DNA"/>
</dbReference>
<evidence type="ECO:0000256" key="1">
    <source>
        <dbReference type="SAM" id="Phobius"/>
    </source>
</evidence>
<name>A0ABR2QJU9_9ROSI</name>
<evidence type="ECO:0000313" key="3">
    <source>
        <dbReference type="Proteomes" id="UP001396334"/>
    </source>
</evidence>
<proteinExistence type="predicted"/>
<protein>
    <submittedName>
        <fullName evidence="2">Uncharacterized protein</fullName>
    </submittedName>
</protein>
<organism evidence="2 3">
    <name type="scientific">Hibiscus sabdariffa</name>
    <name type="common">roselle</name>
    <dbReference type="NCBI Taxonomy" id="183260"/>
    <lineage>
        <taxon>Eukaryota</taxon>
        <taxon>Viridiplantae</taxon>
        <taxon>Streptophyta</taxon>
        <taxon>Embryophyta</taxon>
        <taxon>Tracheophyta</taxon>
        <taxon>Spermatophyta</taxon>
        <taxon>Magnoliopsida</taxon>
        <taxon>eudicotyledons</taxon>
        <taxon>Gunneridae</taxon>
        <taxon>Pentapetalae</taxon>
        <taxon>rosids</taxon>
        <taxon>malvids</taxon>
        <taxon>Malvales</taxon>
        <taxon>Malvaceae</taxon>
        <taxon>Malvoideae</taxon>
        <taxon>Hibiscus</taxon>
    </lineage>
</organism>
<keyword evidence="1" id="KW-0472">Membrane</keyword>
<accession>A0ABR2QJU9</accession>
<keyword evidence="1" id="KW-1133">Transmembrane helix</keyword>
<dbReference type="Proteomes" id="UP001396334">
    <property type="component" value="Unassembled WGS sequence"/>
</dbReference>
<keyword evidence="3" id="KW-1185">Reference proteome</keyword>
<reference evidence="2 3" key="1">
    <citation type="journal article" date="2024" name="G3 (Bethesda)">
        <title>Genome assembly of Hibiscus sabdariffa L. provides insights into metabolisms of medicinal natural products.</title>
        <authorList>
            <person name="Kim T."/>
        </authorList>
    </citation>
    <scope>NUCLEOTIDE SEQUENCE [LARGE SCALE GENOMIC DNA]</scope>
    <source>
        <strain evidence="2">TK-2024</strain>
        <tissue evidence="2">Old leaves</tissue>
    </source>
</reference>
<feature type="transmembrane region" description="Helical" evidence="1">
    <location>
        <begin position="12"/>
        <end position="35"/>
    </location>
</feature>